<dbReference type="Proteomes" id="UP000027120">
    <property type="component" value="Unassembled WGS sequence"/>
</dbReference>
<gene>
    <name evidence="1" type="ORF">CISIN_1g044002mg</name>
</gene>
<dbReference type="AlphaFoldDB" id="A0A067H598"/>
<reference evidence="1 2" key="1">
    <citation type="submission" date="2014-04" db="EMBL/GenBank/DDBJ databases">
        <authorList>
            <consortium name="International Citrus Genome Consortium"/>
            <person name="Gmitter F."/>
            <person name="Chen C."/>
            <person name="Farmerie W."/>
            <person name="Harkins T."/>
            <person name="Desany B."/>
            <person name="Mohiuddin M."/>
            <person name="Kodira C."/>
            <person name="Borodovsky M."/>
            <person name="Lomsadze A."/>
            <person name="Burns P."/>
            <person name="Jenkins J."/>
            <person name="Prochnik S."/>
            <person name="Shu S."/>
            <person name="Chapman J."/>
            <person name="Pitluck S."/>
            <person name="Schmutz J."/>
            <person name="Rokhsar D."/>
        </authorList>
    </citation>
    <scope>NUCLEOTIDE SEQUENCE</scope>
</reference>
<name>A0A067H598_CITSI</name>
<evidence type="ECO:0000313" key="2">
    <source>
        <dbReference type="Proteomes" id="UP000027120"/>
    </source>
</evidence>
<proteinExistence type="predicted"/>
<protein>
    <submittedName>
        <fullName evidence="1">Uncharacterized protein</fullName>
    </submittedName>
</protein>
<accession>A0A067H598</accession>
<dbReference type="PaxDb" id="2711-XP_006483283.1"/>
<dbReference type="EMBL" id="KK784875">
    <property type="protein sequence ID" value="KDO82686.1"/>
    <property type="molecule type" value="Genomic_DNA"/>
</dbReference>
<sequence length="89" mass="10701">MDTISAFERVFVEKIRLLESKLKNDEDEFRRKDKIISELEAQLEATKFINNHQTQIEEISRQALNIYMFFISKIKLQFQMRIFLITLSS</sequence>
<keyword evidence="2" id="KW-1185">Reference proteome</keyword>
<evidence type="ECO:0000313" key="1">
    <source>
        <dbReference type="EMBL" id="KDO82686.1"/>
    </source>
</evidence>
<organism evidence="1 2">
    <name type="scientific">Citrus sinensis</name>
    <name type="common">Sweet orange</name>
    <name type="synonym">Citrus aurantium var. sinensis</name>
    <dbReference type="NCBI Taxonomy" id="2711"/>
    <lineage>
        <taxon>Eukaryota</taxon>
        <taxon>Viridiplantae</taxon>
        <taxon>Streptophyta</taxon>
        <taxon>Embryophyta</taxon>
        <taxon>Tracheophyta</taxon>
        <taxon>Spermatophyta</taxon>
        <taxon>Magnoliopsida</taxon>
        <taxon>eudicotyledons</taxon>
        <taxon>Gunneridae</taxon>
        <taxon>Pentapetalae</taxon>
        <taxon>rosids</taxon>
        <taxon>malvids</taxon>
        <taxon>Sapindales</taxon>
        <taxon>Rutaceae</taxon>
        <taxon>Aurantioideae</taxon>
        <taxon>Citrus</taxon>
    </lineage>
</organism>
<dbReference type="SMR" id="A0A067H598"/>